<gene>
    <name evidence="5" type="primary">accB</name>
    <name evidence="5" type="ORF">DPQ25_06740</name>
</gene>
<dbReference type="PANTHER" id="PTHR45266:SF3">
    <property type="entry name" value="OXALOACETATE DECARBOXYLASE ALPHA CHAIN"/>
    <property type="match status" value="1"/>
</dbReference>
<keyword evidence="3" id="KW-0444">Lipid biosynthesis</keyword>
<dbReference type="GO" id="GO:0009317">
    <property type="term" value="C:acetyl-CoA carboxylase complex"/>
    <property type="evidence" value="ECO:0007669"/>
    <property type="project" value="InterPro"/>
</dbReference>
<keyword evidence="6" id="KW-1185">Reference proteome</keyword>
<dbReference type="Gene3D" id="2.40.50.100">
    <property type="match status" value="1"/>
</dbReference>
<dbReference type="UniPathway" id="UPA00094"/>
<feature type="domain" description="Lipoyl-binding" evidence="4">
    <location>
        <begin position="77"/>
        <end position="153"/>
    </location>
</feature>
<organism evidence="5 6">
    <name type="scientific">Hydrogeniiclostridium mannosilyticum</name>
    <dbReference type="NCBI Taxonomy" id="2764322"/>
    <lineage>
        <taxon>Bacteria</taxon>
        <taxon>Bacillati</taxon>
        <taxon>Bacillota</taxon>
        <taxon>Clostridia</taxon>
        <taxon>Eubacteriales</taxon>
        <taxon>Acutalibacteraceae</taxon>
        <taxon>Hydrogeniiclostridium</taxon>
    </lineage>
</organism>
<dbReference type="PROSITE" id="PS50968">
    <property type="entry name" value="BIOTINYL_LIPOYL"/>
    <property type="match status" value="1"/>
</dbReference>
<dbReference type="PANTHER" id="PTHR45266">
    <property type="entry name" value="OXALOACETATE DECARBOXYLASE ALPHA CHAIN"/>
    <property type="match status" value="1"/>
</dbReference>
<dbReference type="RefSeq" id="WP_112332412.1">
    <property type="nucleotide sequence ID" value="NZ_JADPHD010000003.1"/>
</dbReference>
<dbReference type="GO" id="GO:0006633">
    <property type="term" value="P:fatty acid biosynthetic process"/>
    <property type="evidence" value="ECO:0007669"/>
    <property type="project" value="UniProtKB-UniPathway"/>
</dbReference>
<dbReference type="InterPro" id="IPR011053">
    <property type="entry name" value="Single_hybrid_motif"/>
</dbReference>
<evidence type="ECO:0000313" key="5">
    <source>
        <dbReference type="EMBL" id="RAQ29181.1"/>
    </source>
</evidence>
<keyword evidence="3" id="KW-0275">Fatty acid biosynthesis</keyword>
<keyword evidence="2 3" id="KW-0092">Biotin</keyword>
<comment type="caution">
    <text evidence="5">The sequence shown here is derived from an EMBL/GenBank/DDBJ whole genome shotgun (WGS) entry which is preliminary data.</text>
</comment>
<dbReference type="CDD" id="cd06850">
    <property type="entry name" value="biotinyl_domain"/>
    <property type="match status" value="1"/>
</dbReference>
<keyword evidence="3" id="KW-0443">Lipid metabolism</keyword>
<dbReference type="InterPro" id="IPR000089">
    <property type="entry name" value="Biotin_lipoyl"/>
</dbReference>
<evidence type="ECO:0000256" key="3">
    <source>
        <dbReference type="RuleBase" id="RU364072"/>
    </source>
</evidence>
<dbReference type="SUPFAM" id="SSF51230">
    <property type="entry name" value="Single hybrid motif"/>
    <property type="match status" value="1"/>
</dbReference>
<dbReference type="InterPro" id="IPR001249">
    <property type="entry name" value="AcCoA_biotinCC"/>
</dbReference>
<dbReference type="Proteomes" id="UP000249377">
    <property type="component" value="Unassembled WGS sequence"/>
</dbReference>
<protein>
    <recommendedName>
        <fullName evidence="1 3">Biotin carboxyl carrier protein of acetyl-CoA carboxylase</fullName>
    </recommendedName>
</protein>
<evidence type="ECO:0000313" key="6">
    <source>
        <dbReference type="Proteomes" id="UP000249377"/>
    </source>
</evidence>
<name>A0A328UDN8_9FIRM</name>
<dbReference type="AlphaFoldDB" id="A0A328UDN8"/>
<dbReference type="InterPro" id="IPR050709">
    <property type="entry name" value="Biotin_Carboxyl_Carrier/Decarb"/>
</dbReference>
<evidence type="ECO:0000256" key="1">
    <source>
        <dbReference type="ARBA" id="ARBA00017562"/>
    </source>
</evidence>
<comment type="function">
    <text evidence="3">This protein is a component of the acetyl coenzyme A carboxylase complex; first, biotin carboxylase catalyzes the carboxylation of the carrier protein and then the transcarboxylase transfers the carboxyl group to form malonyl-CoA.</text>
</comment>
<dbReference type="GO" id="GO:0003989">
    <property type="term" value="F:acetyl-CoA carboxylase activity"/>
    <property type="evidence" value="ECO:0007669"/>
    <property type="project" value="InterPro"/>
</dbReference>
<evidence type="ECO:0000259" key="4">
    <source>
        <dbReference type="PROSITE" id="PS50968"/>
    </source>
</evidence>
<sequence>MDVKEIQELAKLMEERRLSSLEIVDGEFRLRLNREPANTPVVPCETRPAGAGAATASLPVPVAETIDGDAVADFNELTELKSPMVGTVYLSPTPGEKPFVQVGDRVKKGQVLCILEAMKLMNEYTAPQDGKIVDICVTDGQLAEYGQCLFKIY</sequence>
<evidence type="ECO:0000256" key="2">
    <source>
        <dbReference type="ARBA" id="ARBA00023267"/>
    </source>
</evidence>
<keyword evidence="3" id="KW-0276">Fatty acid metabolism</keyword>
<dbReference type="NCBIfam" id="TIGR00531">
    <property type="entry name" value="BCCP"/>
    <property type="match status" value="1"/>
</dbReference>
<accession>A0A328UDN8</accession>
<dbReference type="PRINTS" id="PR01071">
    <property type="entry name" value="ACOABIOTINCC"/>
</dbReference>
<dbReference type="EMBL" id="QLYR01000003">
    <property type="protein sequence ID" value="RAQ29181.1"/>
    <property type="molecule type" value="Genomic_DNA"/>
</dbReference>
<reference evidence="5 6" key="1">
    <citation type="submission" date="2018-06" db="EMBL/GenBank/DDBJ databases">
        <title>Noncontiguous genome sequence of Ruminococcaceae bacterium ASD2818.</title>
        <authorList>
            <person name="Chaplin A.V."/>
            <person name="Sokolova S.R."/>
            <person name="Kochetkova T.O."/>
            <person name="Goltsov A.Y."/>
            <person name="Trofimov D.Y."/>
            <person name="Efimov B.A."/>
        </authorList>
    </citation>
    <scope>NUCLEOTIDE SEQUENCE [LARGE SCALE GENOMIC DNA]</scope>
    <source>
        <strain evidence="5 6">ASD2818</strain>
    </source>
</reference>
<dbReference type="FunFam" id="2.40.50.100:FF:000003">
    <property type="entry name" value="Acetyl-CoA carboxylase biotin carboxyl carrier protein"/>
    <property type="match status" value="1"/>
</dbReference>
<proteinExistence type="predicted"/>
<dbReference type="Pfam" id="PF00364">
    <property type="entry name" value="Biotin_lipoyl"/>
    <property type="match status" value="1"/>
</dbReference>
<comment type="pathway">
    <text evidence="3">Lipid metabolism; fatty acid biosynthesis.</text>
</comment>